<reference evidence="2" key="1">
    <citation type="submission" date="2022-10" db="EMBL/GenBank/DDBJ databases">
        <title>Tapping the CABI collections for fungal endophytes: first genome assemblies for Collariella, Neodidymelliopsis, Ascochyta clinopodiicola, Didymella pomorum, Didymosphaeria variabile, Neocosmospora piperis and Neocucurbitaria cava.</title>
        <authorList>
            <person name="Hill R."/>
        </authorList>
    </citation>
    <scope>NUCLEOTIDE SEQUENCE</scope>
    <source>
        <strain evidence="2">IMI 355082</strain>
    </source>
</reference>
<dbReference type="SMART" id="SM00829">
    <property type="entry name" value="PKS_ER"/>
    <property type="match status" value="1"/>
</dbReference>
<dbReference type="Gene3D" id="3.90.180.10">
    <property type="entry name" value="Medium-chain alcohol dehydrogenases, catalytic domain"/>
    <property type="match status" value="1"/>
</dbReference>
<name>A0A9W8YQI1_9PEZI</name>
<dbReference type="Proteomes" id="UP001140453">
    <property type="component" value="Unassembled WGS sequence"/>
</dbReference>
<evidence type="ECO:0000313" key="2">
    <source>
        <dbReference type="EMBL" id="KAJ4389401.1"/>
    </source>
</evidence>
<sequence length="370" mass="39871">MSSKKWTYTTGGFPQCLHQTTFDPPAASDLNATQIQVRTKAFAINPVDVQAMNLYKTSSSPYPWPLSLLLAGSSGGSENQEHETCCDFSGTVTHAGSNAGFAPGDEVFGFTMAPMNSLGTAGQVLTFDTASASGVAIAKKPSNWDHTHAAAIPLVWLTARTSIEAVHSYVEQSKEKWLVVLGGSSSTGMYTVRIAKSRGWRVLSTCSTRNVDFVRNQLRADEVIDYTAVSSVSGEIFRKLQDPIQKGDGVVIVDCVGGTECLDDKDLGGKITRYITIVGDKTDRSSMGGPAIYANYPRMLVRWGLGRVGLGVSYDCVILEARKEWLDEAGQTLGKDEVTIDSTFAFDELPKALEKMVEGKVRGKLVGISS</sequence>
<dbReference type="SUPFAM" id="SSF50129">
    <property type="entry name" value="GroES-like"/>
    <property type="match status" value="1"/>
</dbReference>
<accession>A0A9W8YQI1</accession>
<keyword evidence="3" id="KW-1185">Reference proteome</keyword>
<feature type="domain" description="Enoyl reductase (ER)" evidence="1">
    <location>
        <begin position="15"/>
        <end position="367"/>
    </location>
</feature>
<dbReference type="Pfam" id="PF13602">
    <property type="entry name" value="ADH_zinc_N_2"/>
    <property type="match status" value="1"/>
</dbReference>
<dbReference type="InterPro" id="IPR020843">
    <property type="entry name" value="ER"/>
</dbReference>
<comment type="caution">
    <text evidence="2">The sequence shown here is derived from an EMBL/GenBank/DDBJ whole genome shotgun (WGS) entry which is preliminary data.</text>
</comment>
<dbReference type="SUPFAM" id="SSF51735">
    <property type="entry name" value="NAD(P)-binding Rossmann-fold domains"/>
    <property type="match status" value="1"/>
</dbReference>
<evidence type="ECO:0000313" key="3">
    <source>
        <dbReference type="Proteomes" id="UP001140453"/>
    </source>
</evidence>
<dbReference type="Gene3D" id="3.40.50.720">
    <property type="entry name" value="NAD(P)-binding Rossmann-like Domain"/>
    <property type="match status" value="1"/>
</dbReference>
<proteinExistence type="predicted"/>
<dbReference type="InterPro" id="IPR050700">
    <property type="entry name" value="YIM1/Zinc_Alcohol_DH_Fams"/>
</dbReference>
<dbReference type="PANTHER" id="PTHR11695">
    <property type="entry name" value="ALCOHOL DEHYDROGENASE RELATED"/>
    <property type="match status" value="1"/>
</dbReference>
<dbReference type="InterPro" id="IPR013154">
    <property type="entry name" value="ADH-like_N"/>
</dbReference>
<organism evidence="2 3">
    <name type="scientific">Gnomoniopsis smithogilvyi</name>
    <dbReference type="NCBI Taxonomy" id="1191159"/>
    <lineage>
        <taxon>Eukaryota</taxon>
        <taxon>Fungi</taxon>
        <taxon>Dikarya</taxon>
        <taxon>Ascomycota</taxon>
        <taxon>Pezizomycotina</taxon>
        <taxon>Sordariomycetes</taxon>
        <taxon>Sordariomycetidae</taxon>
        <taxon>Diaporthales</taxon>
        <taxon>Gnomoniaceae</taxon>
        <taxon>Gnomoniopsis</taxon>
    </lineage>
</organism>
<dbReference type="InterPro" id="IPR036291">
    <property type="entry name" value="NAD(P)-bd_dom_sf"/>
</dbReference>
<dbReference type="GO" id="GO:0016491">
    <property type="term" value="F:oxidoreductase activity"/>
    <property type="evidence" value="ECO:0007669"/>
    <property type="project" value="InterPro"/>
</dbReference>
<dbReference type="AlphaFoldDB" id="A0A9W8YQI1"/>
<dbReference type="PANTHER" id="PTHR11695:SF294">
    <property type="entry name" value="RETICULON-4-INTERACTING PROTEIN 1, MITOCHONDRIAL"/>
    <property type="match status" value="1"/>
</dbReference>
<dbReference type="EMBL" id="JAPEVB010000004">
    <property type="protein sequence ID" value="KAJ4389401.1"/>
    <property type="molecule type" value="Genomic_DNA"/>
</dbReference>
<protein>
    <recommendedName>
        <fullName evidence="1">Enoyl reductase (ER) domain-containing protein</fullName>
    </recommendedName>
</protein>
<dbReference type="InterPro" id="IPR011032">
    <property type="entry name" value="GroES-like_sf"/>
</dbReference>
<evidence type="ECO:0000259" key="1">
    <source>
        <dbReference type="SMART" id="SM00829"/>
    </source>
</evidence>
<dbReference type="OrthoDB" id="3509362at2759"/>
<dbReference type="Pfam" id="PF08240">
    <property type="entry name" value="ADH_N"/>
    <property type="match status" value="1"/>
</dbReference>
<gene>
    <name evidence="2" type="ORF">N0V93_006869</name>
</gene>
<dbReference type="CDD" id="cd08267">
    <property type="entry name" value="MDR1"/>
    <property type="match status" value="1"/>
</dbReference>